<evidence type="ECO:0000259" key="9">
    <source>
        <dbReference type="Pfam" id="PF01035"/>
    </source>
</evidence>
<evidence type="ECO:0000256" key="6">
    <source>
        <dbReference type="ARBA" id="ARBA00022763"/>
    </source>
</evidence>
<keyword evidence="11" id="KW-1185">Reference proteome</keyword>
<evidence type="ECO:0000256" key="3">
    <source>
        <dbReference type="ARBA" id="ARBA00011918"/>
    </source>
</evidence>
<evidence type="ECO:0000313" key="10">
    <source>
        <dbReference type="EMBL" id="EES53112.1"/>
    </source>
</evidence>
<keyword evidence="5 10" id="KW-0808">Transferase</keyword>
<comment type="similarity">
    <text evidence="2">Belongs to the MGMT family.</text>
</comment>
<evidence type="ECO:0000256" key="5">
    <source>
        <dbReference type="ARBA" id="ARBA00022679"/>
    </source>
</evidence>
<sequence>MTFLSSFAPCSGSLYRLSPLPPFSRGFFVVLGDDGWPRRLTIAEEPREQDPSPPILPPTHPVLELLRKVLEGEAVYAGPMPPEIRPFDRKVLAAIRRIPFGTTASYADVARAIGRPGAARAVGGALARNPLPLLLPCHRVIRANGEEGGYSGGAGNKMRMLEWESVRTRMIGEPQDFEGEREKA</sequence>
<evidence type="ECO:0000256" key="8">
    <source>
        <dbReference type="ARBA" id="ARBA00049348"/>
    </source>
</evidence>
<dbReference type="SUPFAM" id="SSF46767">
    <property type="entry name" value="Methylated DNA-protein cysteine methyltransferase, C-terminal domain"/>
    <property type="match status" value="1"/>
</dbReference>
<dbReference type="PROSITE" id="PS00374">
    <property type="entry name" value="MGMT"/>
    <property type="match status" value="1"/>
</dbReference>
<dbReference type="EMBL" id="GG693869">
    <property type="protein sequence ID" value="EES53112.1"/>
    <property type="molecule type" value="Genomic_DNA"/>
</dbReference>
<evidence type="ECO:0000256" key="1">
    <source>
        <dbReference type="ARBA" id="ARBA00001286"/>
    </source>
</evidence>
<dbReference type="InterPro" id="IPR036388">
    <property type="entry name" value="WH-like_DNA-bd_sf"/>
</dbReference>
<comment type="catalytic activity">
    <reaction evidence="1">
        <text>a 4-O-methyl-thymidine in DNA + L-cysteinyl-[protein] = a thymidine in DNA + S-methyl-L-cysteinyl-[protein]</text>
        <dbReference type="Rhea" id="RHEA:53428"/>
        <dbReference type="Rhea" id="RHEA-COMP:10131"/>
        <dbReference type="Rhea" id="RHEA-COMP:10132"/>
        <dbReference type="Rhea" id="RHEA-COMP:13555"/>
        <dbReference type="Rhea" id="RHEA-COMP:13556"/>
        <dbReference type="ChEBI" id="CHEBI:29950"/>
        <dbReference type="ChEBI" id="CHEBI:82612"/>
        <dbReference type="ChEBI" id="CHEBI:137386"/>
        <dbReference type="ChEBI" id="CHEBI:137387"/>
        <dbReference type="EC" id="2.1.1.63"/>
    </reaction>
</comment>
<gene>
    <name evidence="10" type="ORF">UBAL3_80420062</name>
</gene>
<organism evidence="10 11">
    <name type="scientific">Leptospirillum ferrodiazotrophum</name>
    <dbReference type="NCBI Taxonomy" id="412449"/>
    <lineage>
        <taxon>Bacteria</taxon>
        <taxon>Pseudomonadati</taxon>
        <taxon>Nitrospirota</taxon>
        <taxon>Nitrospiria</taxon>
        <taxon>Nitrospirales</taxon>
        <taxon>Nitrospiraceae</taxon>
        <taxon>Leptospirillum</taxon>
    </lineage>
</organism>
<keyword evidence="4 10" id="KW-0489">Methyltransferase</keyword>
<dbReference type="PANTHER" id="PTHR10815:SF13">
    <property type="entry name" value="METHYLATED-DNA--PROTEIN-CYSTEINE METHYLTRANSFERASE"/>
    <property type="match status" value="1"/>
</dbReference>
<feature type="domain" description="Methylated-DNA-[protein]-cysteine S-methyltransferase DNA binding" evidence="9">
    <location>
        <begin position="86"/>
        <end position="166"/>
    </location>
</feature>
<dbReference type="PANTHER" id="PTHR10815">
    <property type="entry name" value="METHYLATED-DNA--PROTEIN-CYSTEINE METHYLTRANSFERASE"/>
    <property type="match status" value="1"/>
</dbReference>
<name>C6HWD4_9BACT</name>
<dbReference type="AlphaFoldDB" id="C6HWD4"/>
<comment type="catalytic activity">
    <reaction evidence="8">
        <text>a 6-O-methyl-2'-deoxyguanosine in DNA + L-cysteinyl-[protein] = S-methyl-L-cysteinyl-[protein] + a 2'-deoxyguanosine in DNA</text>
        <dbReference type="Rhea" id="RHEA:24000"/>
        <dbReference type="Rhea" id="RHEA-COMP:10131"/>
        <dbReference type="Rhea" id="RHEA-COMP:10132"/>
        <dbReference type="Rhea" id="RHEA-COMP:11367"/>
        <dbReference type="Rhea" id="RHEA-COMP:11368"/>
        <dbReference type="ChEBI" id="CHEBI:29950"/>
        <dbReference type="ChEBI" id="CHEBI:82612"/>
        <dbReference type="ChEBI" id="CHEBI:85445"/>
        <dbReference type="ChEBI" id="CHEBI:85448"/>
        <dbReference type="EC" id="2.1.1.63"/>
    </reaction>
</comment>
<dbReference type="Proteomes" id="UP000009374">
    <property type="component" value="Unassembled WGS sequence"/>
</dbReference>
<keyword evidence="6" id="KW-0227">DNA damage</keyword>
<dbReference type="EC" id="2.1.1.63" evidence="3"/>
<dbReference type="InterPro" id="IPR014048">
    <property type="entry name" value="MethylDNA_cys_MeTrfase_DNA-bd"/>
</dbReference>
<dbReference type="InterPro" id="IPR036217">
    <property type="entry name" value="MethylDNA_cys_MeTrfase_DNAb"/>
</dbReference>
<dbReference type="FunFam" id="1.10.10.10:FF:000214">
    <property type="entry name" value="Methylated-DNA--protein-cysteine methyltransferase"/>
    <property type="match status" value="1"/>
</dbReference>
<dbReference type="GO" id="GO:0006281">
    <property type="term" value="P:DNA repair"/>
    <property type="evidence" value="ECO:0007669"/>
    <property type="project" value="UniProtKB-KW"/>
</dbReference>
<dbReference type="GO" id="GO:0003908">
    <property type="term" value="F:methylated-DNA-[protein]-cysteine S-methyltransferase activity"/>
    <property type="evidence" value="ECO:0007669"/>
    <property type="project" value="UniProtKB-EC"/>
</dbReference>
<protein>
    <recommendedName>
        <fullName evidence="3">methylated-DNA--[protein]-cysteine S-methyltransferase</fullName>
        <ecNumber evidence="3">2.1.1.63</ecNumber>
    </recommendedName>
</protein>
<reference evidence="10 11" key="1">
    <citation type="journal article" date="2009" name="Appl. Environ. Microbiol.">
        <title>Community genomic and proteomic analyses of chemoautotrophic iron-oxidizing "Leptospirillum rubarum" (Group II) and "Leptospirillum ferrodiazotrophum" (Group III) bacteria in acid mine drainage biofilms.</title>
        <authorList>
            <person name="Goltsman D.S."/>
            <person name="Denef V.J."/>
            <person name="Singer S.W."/>
            <person name="VerBerkmoes N.C."/>
            <person name="Lefsrud M."/>
            <person name="Mueller R.S."/>
            <person name="Dick G.J."/>
            <person name="Sun C.L."/>
            <person name="Wheeler K.E."/>
            <person name="Zemla A."/>
            <person name="Baker B.J."/>
            <person name="Hauser L."/>
            <person name="Land M."/>
            <person name="Shah M.B."/>
            <person name="Thelen M.P."/>
            <person name="Hettich R.L."/>
            <person name="Banfield J.F."/>
        </authorList>
    </citation>
    <scope>NUCLEOTIDE SEQUENCE [LARGE SCALE GENOMIC DNA]</scope>
</reference>
<dbReference type="Pfam" id="PF01035">
    <property type="entry name" value="DNA_binding_1"/>
    <property type="match status" value="1"/>
</dbReference>
<dbReference type="CDD" id="cd06445">
    <property type="entry name" value="ATase"/>
    <property type="match status" value="1"/>
</dbReference>
<dbReference type="GO" id="GO:0032259">
    <property type="term" value="P:methylation"/>
    <property type="evidence" value="ECO:0007669"/>
    <property type="project" value="UniProtKB-KW"/>
</dbReference>
<keyword evidence="7" id="KW-0234">DNA repair</keyword>
<accession>C6HWD4</accession>
<dbReference type="InterPro" id="IPR001497">
    <property type="entry name" value="MethylDNA_cys_MeTrfase_AS"/>
</dbReference>
<evidence type="ECO:0000256" key="7">
    <source>
        <dbReference type="ARBA" id="ARBA00023204"/>
    </source>
</evidence>
<proteinExistence type="inferred from homology"/>
<evidence type="ECO:0000313" key="11">
    <source>
        <dbReference type="Proteomes" id="UP000009374"/>
    </source>
</evidence>
<evidence type="ECO:0000256" key="2">
    <source>
        <dbReference type="ARBA" id="ARBA00008711"/>
    </source>
</evidence>
<evidence type="ECO:0000256" key="4">
    <source>
        <dbReference type="ARBA" id="ARBA00022603"/>
    </source>
</evidence>
<dbReference type="NCBIfam" id="TIGR00589">
    <property type="entry name" value="ogt"/>
    <property type="match status" value="1"/>
</dbReference>
<dbReference type="Gene3D" id="1.10.10.10">
    <property type="entry name" value="Winged helix-like DNA-binding domain superfamily/Winged helix DNA-binding domain"/>
    <property type="match status" value="1"/>
</dbReference>